<dbReference type="RefSeq" id="WP_012244178.1">
    <property type="nucleotide sequence ID" value="NC_010168.1"/>
</dbReference>
<dbReference type="InterPro" id="IPR006555">
    <property type="entry name" value="ATP-dep_Helicase_C"/>
</dbReference>
<dbReference type="InterPro" id="IPR014001">
    <property type="entry name" value="Helicase_ATP-bd"/>
</dbReference>
<feature type="region of interest" description="Disordered" evidence="11">
    <location>
        <begin position="1"/>
        <end position="27"/>
    </location>
</feature>
<dbReference type="GO" id="GO:0043139">
    <property type="term" value="F:5'-3' DNA helicase activity"/>
    <property type="evidence" value="ECO:0007669"/>
    <property type="project" value="UniProtKB-EC"/>
</dbReference>
<dbReference type="Pfam" id="PF13307">
    <property type="entry name" value="Helicase_C_2"/>
    <property type="match status" value="1"/>
</dbReference>
<keyword evidence="4 14" id="KW-0347">Helicase</keyword>
<dbReference type="EC" id="5.6.2.3" evidence="7"/>
<evidence type="ECO:0000259" key="13">
    <source>
        <dbReference type="PROSITE" id="PS51193"/>
    </source>
</evidence>
<evidence type="ECO:0000256" key="8">
    <source>
        <dbReference type="ARBA" id="ARBA00048954"/>
    </source>
</evidence>
<keyword evidence="3" id="KW-0378">Hydrolase</keyword>
<dbReference type="InterPro" id="IPR014013">
    <property type="entry name" value="Helic_SF1/SF2_ATP-bd_DinG/Rad3"/>
</dbReference>
<dbReference type="PANTHER" id="PTHR11472">
    <property type="entry name" value="DNA REPAIR DEAD HELICASE RAD3/XP-D SUBFAMILY MEMBER"/>
    <property type="match status" value="1"/>
</dbReference>
<comment type="similarity">
    <text evidence="6">Belongs to the helicase family. DinG subfamily.</text>
</comment>
<keyword evidence="2" id="KW-0547">Nucleotide-binding</keyword>
<evidence type="ECO:0000256" key="3">
    <source>
        <dbReference type="ARBA" id="ARBA00022801"/>
    </source>
</evidence>
<dbReference type="SMART" id="SM00491">
    <property type="entry name" value="HELICc2"/>
    <property type="match status" value="1"/>
</dbReference>
<dbReference type="Gene3D" id="3.40.50.300">
    <property type="entry name" value="P-loop containing nucleotide triphosphate hydrolases"/>
    <property type="match status" value="2"/>
</dbReference>
<protein>
    <recommendedName>
        <fullName evidence="9">ATP-dependent helicase DinG</fullName>
        <ecNumber evidence="7">5.6.2.3</ecNumber>
    </recommendedName>
    <alternativeName>
        <fullName evidence="10">DNA 5'-3' helicase DinG</fullName>
    </alternativeName>
</protein>
<keyword evidence="15" id="KW-1185">Reference proteome</keyword>
<evidence type="ECO:0000256" key="6">
    <source>
        <dbReference type="ARBA" id="ARBA00038058"/>
    </source>
</evidence>
<evidence type="ECO:0000256" key="10">
    <source>
        <dbReference type="ARBA" id="ARBA00079061"/>
    </source>
</evidence>
<dbReference type="PROSITE" id="PS51192">
    <property type="entry name" value="HELICASE_ATP_BIND_1"/>
    <property type="match status" value="1"/>
</dbReference>
<dbReference type="EMBL" id="CP000910">
    <property type="protein sequence ID" value="ABY22479.1"/>
    <property type="molecule type" value="Genomic_DNA"/>
</dbReference>
<comment type="cofactor">
    <cofactor evidence="1">
        <name>[4Fe-4S] cluster</name>
        <dbReference type="ChEBI" id="CHEBI:49883"/>
    </cofactor>
</comment>
<accession>A9WQ53</accession>
<dbReference type="Pfam" id="PF00270">
    <property type="entry name" value="DEAD"/>
    <property type="match status" value="1"/>
</dbReference>
<sequence length="695" mass="73451">MADTTTDTPLSSDAATTEPARAQVSAENPEKLALELLDAAVNAMGGQQRPGQHEMVRHVVRSIESGDHLLVQAGTGTGKSLAYLIPLIVHALGNDKPSLVATATLALQAQIVGRDLPRLLAAIEPVLGRKIDVALVKGRSNYLCRHKVSGGFPTDEPEDGQLFALGEDTSVVHLPGSGPTTAMGREVVRLREWAEETSTGDRDELTPGVTDRAWRQVSVTSIECLGAQKCPMATECFSEQARARGAKADVVVTNHAMLAISAFEGLAVLPEYDVVVVDEAHELVDRVTSTVSGQLSSAMVNAAASGARRHTAISVDDLHAAANALDEVLHGVEAGWLPDGLAQRQLDAISMLREATRVALSDSKGESSQVSDGGRQMARSRLLLILELCERLLAVAESGEVVWISRQGNFDPKRGYAPADEAEPATVNIAPLSVAMKLRDGLFGEHTAILTSATLAIGEAFEPTAGGLGLLGNGAPSWTGADVGSPFDYPKQGMLYVAAHLEKPGRGNSPAQLDELEALLLASGGGALCLFSSRKAAEDAAAEMRSRLQLDILCQGETSMAALIKQFEAEPNTCLFGTMSLWQGVDVQGDSCRLVTIDRIPFPRPDDPLMTARTRAVAQSGGNGFMSISATHAAIRLAQGAGRLIRSSTDRGVVAVLDSRLATARYGGFLRAALPPFWATTDRKVALSALQRLAH</sequence>
<feature type="domain" description="Helicase ATP-binding" evidence="12">
    <location>
        <begin position="60"/>
        <end position="313"/>
    </location>
</feature>
<dbReference type="FunFam" id="3.40.50.300:FF:000437">
    <property type="entry name" value="ATP-dependent DNA helicase DinG"/>
    <property type="match status" value="1"/>
</dbReference>
<evidence type="ECO:0000256" key="5">
    <source>
        <dbReference type="ARBA" id="ARBA00022840"/>
    </source>
</evidence>
<feature type="compositionally biased region" description="Polar residues" evidence="11">
    <location>
        <begin position="1"/>
        <end position="15"/>
    </location>
</feature>
<name>A9WQ53_RENSM</name>
<evidence type="ECO:0000259" key="12">
    <source>
        <dbReference type="PROSITE" id="PS51192"/>
    </source>
</evidence>
<dbReference type="eggNOG" id="COG1199">
    <property type="taxonomic scope" value="Bacteria"/>
</dbReference>
<dbReference type="InterPro" id="IPR011545">
    <property type="entry name" value="DEAD/DEAH_box_helicase_dom"/>
</dbReference>
<dbReference type="PROSITE" id="PS51193">
    <property type="entry name" value="HELICASE_ATP_BIND_2"/>
    <property type="match status" value="1"/>
</dbReference>
<gene>
    <name evidence="14" type="ordered locus">RSal33209_0732</name>
</gene>
<evidence type="ECO:0000313" key="15">
    <source>
        <dbReference type="Proteomes" id="UP000002007"/>
    </source>
</evidence>
<dbReference type="InterPro" id="IPR045028">
    <property type="entry name" value="DinG/Rad3-like"/>
</dbReference>
<dbReference type="STRING" id="288705.RSal33209_0732"/>
<evidence type="ECO:0000256" key="4">
    <source>
        <dbReference type="ARBA" id="ARBA00022806"/>
    </source>
</evidence>
<dbReference type="SUPFAM" id="SSF52540">
    <property type="entry name" value="P-loop containing nucleoside triphosphate hydrolases"/>
    <property type="match status" value="2"/>
</dbReference>
<keyword evidence="5" id="KW-0067">ATP-binding</keyword>
<proteinExistence type="inferred from homology"/>
<evidence type="ECO:0000256" key="11">
    <source>
        <dbReference type="SAM" id="MobiDB-lite"/>
    </source>
</evidence>
<dbReference type="InterPro" id="IPR027417">
    <property type="entry name" value="P-loop_NTPase"/>
</dbReference>
<dbReference type="SMART" id="SM00487">
    <property type="entry name" value="DEXDc"/>
    <property type="match status" value="1"/>
</dbReference>
<dbReference type="GO" id="GO:0003676">
    <property type="term" value="F:nucleic acid binding"/>
    <property type="evidence" value="ECO:0007669"/>
    <property type="project" value="InterPro"/>
</dbReference>
<dbReference type="AlphaFoldDB" id="A9WQ53"/>
<evidence type="ECO:0000256" key="9">
    <source>
        <dbReference type="ARBA" id="ARBA00073590"/>
    </source>
</evidence>
<dbReference type="HOGENOM" id="CLU_012117_2_0_11"/>
<dbReference type="GO" id="GO:0016818">
    <property type="term" value="F:hydrolase activity, acting on acid anhydrides, in phosphorus-containing anhydrides"/>
    <property type="evidence" value="ECO:0007669"/>
    <property type="project" value="InterPro"/>
</dbReference>
<dbReference type="Proteomes" id="UP000002007">
    <property type="component" value="Chromosome"/>
</dbReference>
<evidence type="ECO:0000256" key="7">
    <source>
        <dbReference type="ARBA" id="ARBA00044969"/>
    </source>
</evidence>
<dbReference type="GO" id="GO:0005524">
    <property type="term" value="F:ATP binding"/>
    <property type="evidence" value="ECO:0007669"/>
    <property type="project" value="UniProtKB-KW"/>
</dbReference>
<evidence type="ECO:0000313" key="14">
    <source>
        <dbReference type="EMBL" id="ABY22479.1"/>
    </source>
</evidence>
<comment type="catalytic activity">
    <reaction evidence="8">
        <text>ATP + H2O = ADP + phosphate + H(+)</text>
        <dbReference type="Rhea" id="RHEA:13065"/>
        <dbReference type="ChEBI" id="CHEBI:15377"/>
        <dbReference type="ChEBI" id="CHEBI:15378"/>
        <dbReference type="ChEBI" id="CHEBI:30616"/>
        <dbReference type="ChEBI" id="CHEBI:43474"/>
        <dbReference type="ChEBI" id="CHEBI:456216"/>
        <dbReference type="EC" id="5.6.2.3"/>
    </reaction>
</comment>
<feature type="domain" description="Helicase ATP-binding" evidence="13">
    <location>
        <begin position="38"/>
        <end position="347"/>
    </location>
</feature>
<dbReference type="PANTHER" id="PTHR11472:SF34">
    <property type="entry name" value="REGULATOR OF TELOMERE ELONGATION HELICASE 1"/>
    <property type="match status" value="1"/>
</dbReference>
<evidence type="ECO:0000256" key="1">
    <source>
        <dbReference type="ARBA" id="ARBA00001966"/>
    </source>
</evidence>
<dbReference type="KEGG" id="rsa:RSal33209_0732"/>
<organism evidence="14 15">
    <name type="scientific">Renibacterium salmoninarum (strain ATCC 33209 / DSM 20767 / JCM 11484 / NBRC 15589 / NCIMB 2235)</name>
    <dbReference type="NCBI Taxonomy" id="288705"/>
    <lineage>
        <taxon>Bacteria</taxon>
        <taxon>Bacillati</taxon>
        <taxon>Actinomycetota</taxon>
        <taxon>Actinomycetes</taxon>
        <taxon>Micrococcales</taxon>
        <taxon>Micrococcaceae</taxon>
        <taxon>Renibacterium</taxon>
    </lineage>
</organism>
<evidence type="ECO:0000256" key="2">
    <source>
        <dbReference type="ARBA" id="ARBA00022741"/>
    </source>
</evidence>
<dbReference type="GO" id="GO:0006139">
    <property type="term" value="P:nucleobase-containing compound metabolic process"/>
    <property type="evidence" value="ECO:0007669"/>
    <property type="project" value="InterPro"/>
</dbReference>
<reference evidence="15" key="1">
    <citation type="journal article" date="2008" name="J. Bacteriol.">
        <title>Genome sequence of the fish pathogen Renibacterium salmoninarum suggests reductive evolution away from an environmental Arthrobacter ancestor.</title>
        <authorList>
            <person name="Wiens G.D."/>
            <person name="Rockey D.D."/>
            <person name="Wu Z."/>
            <person name="Chang J."/>
            <person name="Levy R."/>
            <person name="Crane S."/>
            <person name="Chen D.S."/>
            <person name="Capri G.R."/>
            <person name="Burnett J.R."/>
            <person name="Sudheesh P.S."/>
            <person name="Schipma M.J."/>
            <person name="Burd H."/>
            <person name="Bhattacharyya A."/>
            <person name="Rhodes L.D."/>
            <person name="Kaul R."/>
            <person name="Strom M.S."/>
        </authorList>
    </citation>
    <scope>NUCLEOTIDE SEQUENCE [LARGE SCALE GENOMIC DNA]</scope>
    <source>
        <strain evidence="15">ATCC 33209 / DSM 20767 / JCM 11484 / NBRC 15589 / NCIMB 2235</strain>
    </source>
</reference>